<reference evidence="2 3" key="1">
    <citation type="journal article" date="2024" name="G3 (Bethesda)">
        <title>Genome assembly of Hibiscus sabdariffa L. provides insights into metabolisms of medicinal natural products.</title>
        <authorList>
            <person name="Kim T."/>
        </authorList>
    </citation>
    <scope>NUCLEOTIDE SEQUENCE [LARGE SCALE GENOMIC DNA]</scope>
    <source>
        <strain evidence="2">TK-2024</strain>
        <tissue evidence="2">Old leaves</tissue>
    </source>
</reference>
<comment type="caution">
    <text evidence="2">The sequence shown here is derived from an EMBL/GenBank/DDBJ whole genome shotgun (WGS) entry which is preliminary data.</text>
</comment>
<accession>A0ABR2SJH7</accession>
<keyword evidence="3" id="KW-1185">Reference proteome</keyword>
<proteinExistence type="predicted"/>
<feature type="compositionally biased region" description="Polar residues" evidence="1">
    <location>
        <begin position="76"/>
        <end position="105"/>
    </location>
</feature>
<organism evidence="2 3">
    <name type="scientific">Hibiscus sabdariffa</name>
    <name type="common">roselle</name>
    <dbReference type="NCBI Taxonomy" id="183260"/>
    <lineage>
        <taxon>Eukaryota</taxon>
        <taxon>Viridiplantae</taxon>
        <taxon>Streptophyta</taxon>
        <taxon>Embryophyta</taxon>
        <taxon>Tracheophyta</taxon>
        <taxon>Spermatophyta</taxon>
        <taxon>Magnoliopsida</taxon>
        <taxon>eudicotyledons</taxon>
        <taxon>Gunneridae</taxon>
        <taxon>Pentapetalae</taxon>
        <taxon>rosids</taxon>
        <taxon>malvids</taxon>
        <taxon>Malvales</taxon>
        <taxon>Malvaceae</taxon>
        <taxon>Malvoideae</taxon>
        <taxon>Hibiscus</taxon>
    </lineage>
</organism>
<gene>
    <name evidence="2" type="ORF">V6N11_065071</name>
</gene>
<evidence type="ECO:0000256" key="1">
    <source>
        <dbReference type="SAM" id="MobiDB-lite"/>
    </source>
</evidence>
<protein>
    <submittedName>
        <fullName evidence="2">Uncharacterized protein</fullName>
    </submittedName>
</protein>
<sequence length="129" mass="14774">MFDMMVSNDYYDWFFANGKPFILTLEERAIVYRPRQHNQPRSQRTRGATNTSTRSCAPTSEQPTTSHATPPPMRPQNFTHSMQSSFQLGSNPSEGFSRHTCQTPKLNLHAQPHLESGLSNKRPRNHFSP</sequence>
<evidence type="ECO:0000313" key="3">
    <source>
        <dbReference type="Proteomes" id="UP001396334"/>
    </source>
</evidence>
<evidence type="ECO:0000313" key="2">
    <source>
        <dbReference type="EMBL" id="KAK9025175.1"/>
    </source>
</evidence>
<feature type="region of interest" description="Disordered" evidence="1">
    <location>
        <begin position="32"/>
        <end position="129"/>
    </location>
</feature>
<feature type="compositionally biased region" description="Polar residues" evidence="1">
    <location>
        <begin position="37"/>
        <end position="68"/>
    </location>
</feature>
<dbReference type="Proteomes" id="UP001396334">
    <property type="component" value="Unassembled WGS sequence"/>
</dbReference>
<dbReference type="EMBL" id="JBBPBN010000014">
    <property type="protein sequence ID" value="KAK9025175.1"/>
    <property type="molecule type" value="Genomic_DNA"/>
</dbReference>
<name>A0ABR2SJH7_9ROSI</name>